<keyword evidence="2" id="KW-0472">Membrane</keyword>
<dbReference type="EMBL" id="CP121694">
    <property type="protein sequence ID" value="WRO20439.1"/>
    <property type="molecule type" value="Genomic_DNA"/>
</dbReference>
<organism evidence="3 4">
    <name type="scientific">Metallumcola ferriviriculae</name>
    <dbReference type="NCBI Taxonomy" id="3039180"/>
    <lineage>
        <taxon>Bacteria</taxon>
        <taxon>Bacillati</taxon>
        <taxon>Bacillota</taxon>
        <taxon>Clostridia</taxon>
        <taxon>Neomoorellales</taxon>
        <taxon>Desulfitibacteraceae</taxon>
        <taxon>Metallumcola</taxon>
    </lineage>
</organism>
<keyword evidence="1" id="KW-0175">Coiled coil</keyword>
<dbReference type="AlphaFoldDB" id="A0AAU0UHQ3"/>
<dbReference type="InterPro" id="IPR007060">
    <property type="entry name" value="FtsL/DivIC"/>
</dbReference>
<sequence>MEAPNLYSQETYRVPEVSRTPKKRWRFRWKPGSIILLAVLGYVMFSFGQVYYQIHRLTLQKEELKQQLNQLKVENGNLHEKAYLVQTDAYIERLAREDFGMVKPGETVMVPAYPGEVKVLKETERNADIRD</sequence>
<dbReference type="KEGG" id="dbc:MFMK1_000209"/>
<evidence type="ECO:0000313" key="3">
    <source>
        <dbReference type="EMBL" id="WRO20439.1"/>
    </source>
</evidence>
<dbReference type="RefSeq" id="WP_366923335.1">
    <property type="nucleotide sequence ID" value="NZ_CP121694.1"/>
</dbReference>
<gene>
    <name evidence="3" type="ORF">MFMK1_000209</name>
</gene>
<keyword evidence="2" id="KW-0812">Transmembrane</keyword>
<dbReference type="Proteomes" id="UP001329915">
    <property type="component" value="Chromosome"/>
</dbReference>
<protein>
    <submittedName>
        <fullName evidence="3">Septum formation initiator family protein</fullName>
    </submittedName>
</protein>
<evidence type="ECO:0000256" key="2">
    <source>
        <dbReference type="SAM" id="Phobius"/>
    </source>
</evidence>
<accession>A0AAU0UHQ3</accession>
<dbReference type="Pfam" id="PF04977">
    <property type="entry name" value="DivIC"/>
    <property type="match status" value="1"/>
</dbReference>
<evidence type="ECO:0000313" key="4">
    <source>
        <dbReference type="Proteomes" id="UP001329915"/>
    </source>
</evidence>
<keyword evidence="4" id="KW-1185">Reference proteome</keyword>
<reference evidence="3 4" key="1">
    <citation type="submission" date="2023-04" db="EMBL/GenBank/DDBJ databases">
        <authorList>
            <person name="Hsu D."/>
        </authorList>
    </citation>
    <scope>NUCLEOTIDE SEQUENCE [LARGE SCALE GENOMIC DNA]</scope>
    <source>
        <strain evidence="3 4">MK1</strain>
    </source>
</reference>
<feature type="coiled-coil region" evidence="1">
    <location>
        <begin position="54"/>
        <end position="81"/>
    </location>
</feature>
<feature type="transmembrane region" description="Helical" evidence="2">
    <location>
        <begin position="32"/>
        <end position="52"/>
    </location>
</feature>
<name>A0AAU0UHQ3_9FIRM</name>
<proteinExistence type="predicted"/>
<evidence type="ECO:0000256" key="1">
    <source>
        <dbReference type="SAM" id="Coils"/>
    </source>
</evidence>
<keyword evidence="2" id="KW-1133">Transmembrane helix</keyword>